<sequence>MVPQGCIGIFATGIANIMSLTSEICELNSIAGFMTGDSDLWITSRFERLHLINLLSIQRQLSNLEEEINDHVLYERHLVGHEPHPKPTRVSKEIFADLQGTIKAYGDAISSLKMLKESEAPAPHIVKAVKEGTPQSAILFKDLSISGDLSREAQRQLCVATKQRDWVHRFIGRHARLARMFGEEHMIKGVHYTKFSEDRLRKVEFGTIAVCLCVVQLLPVLALTLVSSKTLRLAIIVILIILVSIMNSLFANTVRATNFGAVAAYSAIVVVFLSQND</sequence>
<dbReference type="Proteomes" id="UP000799771">
    <property type="component" value="Unassembled WGS sequence"/>
</dbReference>
<dbReference type="OrthoDB" id="3561189at2759"/>
<dbReference type="RefSeq" id="XP_033518797.1">
    <property type="nucleotide sequence ID" value="XM_033671878.1"/>
</dbReference>
<organism evidence="3 4">
    <name type="scientific">Dothidotthia symphoricarpi CBS 119687</name>
    <dbReference type="NCBI Taxonomy" id="1392245"/>
    <lineage>
        <taxon>Eukaryota</taxon>
        <taxon>Fungi</taxon>
        <taxon>Dikarya</taxon>
        <taxon>Ascomycota</taxon>
        <taxon>Pezizomycotina</taxon>
        <taxon>Dothideomycetes</taxon>
        <taxon>Pleosporomycetidae</taxon>
        <taxon>Pleosporales</taxon>
        <taxon>Dothidotthiaceae</taxon>
        <taxon>Dothidotthia</taxon>
    </lineage>
</organism>
<gene>
    <name evidence="3" type="ORF">P153DRAFT_401030</name>
</gene>
<reference evidence="3" key="1">
    <citation type="journal article" date="2020" name="Stud. Mycol.">
        <title>101 Dothideomycetes genomes: a test case for predicting lifestyles and emergence of pathogens.</title>
        <authorList>
            <person name="Haridas S."/>
            <person name="Albert R."/>
            <person name="Binder M."/>
            <person name="Bloem J."/>
            <person name="Labutti K."/>
            <person name="Salamov A."/>
            <person name="Andreopoulos B."/>
            <person name="Baker S."/>
            <person name="Barry K."/>
            <person name="Bills G."/>
            <person name="Bluhm B."/>
            <person name="Cannon C."/>
            <person name="Castanera R."/>
            <person name="Culley D."/>
            <person name="Daum C."/>
            <person name="Ezra D."/>
            <person name="Gonzalez J."/>
            <person name="Henrissat B."/>
            <person name="Kuo A."/>
            <person name="Liang C."/>
            <person name="Lipzen A."/>
            <person name="Lutzoni F."/>
            <person name="Magnuson J."/>
            <person name="Mondo S."/>
            <person name="Nolan M."/>
            <person name="Ohm R."/>
            <person name="Pangilinan J."/>
            <person name="Park H.-J."/>
            <person name="Ramirez L."/>
            <person name="Alfaro M."/>
            <person name="Sun H."/>
            <person name="Tritt A."/>
            <person name="Yoshinaga Y."/>
            <person name="Zwiers L.-H."/>
            <person name="Turgeon B."/>
            <person name="Goodwin S."/>
            <person name="Spatafora J."/>
            <person name="Crous P."/>
            <person name="Grigoriev I."/>
        </authorList>
    </citation>
    <scope>NUCLEOTIDE SEQUENCE</scope>
    <source>
        <strain evidence="3">CBS 119687</strain>
    </source>
</reference>
<dbReference type="EMBL" id="ML977519">
    <property type="protein sequence ID" value="KAF2124404.1"/>
    <property type="molecule type" value="Genomic_DNA"/>
</dbReference>
<name>A0A6A5ZZS4_9PLEO</name>
<feature type="transmembrane region" description="Helical" evidence="1">
    <location>
        <begin position="233"/>
        <end position="250"/>
    </location>
</feature>
<evidence type="ECO:0000259" key="2">
    <source>
        <dbReference type="Pfam" id="PF20237"/>
    </source>
</evidence>
<feature type="transmembrane region" description="Helical" evidence="1">
    <location>
        <begin position="256"/>
        <end position="274"/>
    </location>
</feature>
<keyword evidence="1" id="KW-1133">Transmembrane helix</keyword>
<feature type="transmembrane region" description="Helical" evidence="1">
    <location>
        <begin position="205"/>
        <end position="226"/>
    </location>
</feature>
<keyword evidence="1" id="KW-0812">Transmembrane</keyword>
<evidence type="ECO:0000313" key="3">
    <source>
        <dbReference type="EMBL" id="KAF2124404.1"/>
    </source>
</evidence>
<evidence type="ECO:0000313" key="4">
    <source>
        <dbReference type="Proteomes" id="UP000799771"/>
    </source>
</evidence>
<dbReference type="InterPro" id="IPR046529">
    <property type="entry name" value="DUF6594"/>
</dbReference>
<proteinExistence type="predicted"/>
<dbReference type="Pfam" id="PF20237">
    <property type="entry name" value="DUF6594"/>
    <property type="match status" value="1"/>
</dbReference>
<protein>
    <recommendedName>
        <fullName evidence="2">DUF6594 domain-containing protein</fullName>
    </recommendedName>
</protein>
<keyword evidence="1" id="KW-0472">Membrane</keyword>
<dbReference type="AlphaFoldDB" id="A0A6A5ZZS4"/>
<accession>A0A6A5ZZS4</accession>
<evidence type="ECO:0000256" key="1">
    <source>
        <dbReference type="SAM" id="Phobius"/>
    </source>
</evidence>
<dbReference type="PANTHER" id="PTHR34502">
    <property type="entry name" value="DUF6594 DOMAIN-CONTAINING PROTEIN-RELATED"/>
    <property type="match status" value="1"/>
</dbReference>
<feature type="domain" description="DUF6594" evidence="2">
    <location>
        <begin position="29"/>
        <end position="270"/>
    </location>
</feature>
<dbReference type="GeneID" id="54412310"/>
<dbReference type="PANTHER" id="PTHR34502:SF5">
    <property type="entry name" value="DUF6594 DOMAIN-CONTAINING PROTEIN"/>
    <property type="match status" value="1"/>
</dbReference>
<keyword evidence="4" id="KW-1185">Reference proteome</keyword>